<dbReference type="Proteomes" id="UP000190135">
    <property type="component" value="Unassembled WGS sequence"/>
</dbReference>
<dbReference type="EMBL" id="FUXL01000014">
    <property type="protein sequence ID" value="SKA31679.1"/>
    <property type="molecule type" value="Genomic_DNA"/>
</dbReference>
<reference evidence="1 2" key="1">
    <citation type="submission" date="2017-02" db="EMBL/GenBank/DDBJ databases">
        <authorList>
            <person name="Peterson S.W."/>
        </authorList>
    </citation>
    <scope>NUCLEOTIDE SEQUENCE [LARGE SCALE GENOMIC DNA]</scope>
    <source>
        <strain evidence="1 2">USBA 369</strain>
    </source>
</reference>
<dbReference type="OrthoDB" id="7870532at2"/>
<dbReference type="RefSeq" id="WP_078709672.1">
    <property type="nucleotide sequence ID" value="NZ_FUXL01000014.1"/>
</dbReference>
<sequence>MSILIAADGTVLNLDELDLLHRLVADLERIQNGDRPTRGDLADAPILDNWSLAMRLQPCLVGQVHGHPSIARGHRSVTSQLHLFAPHHGYARTLSRFYRLGEPRGED</sequence>
<organism evidence="1 2">
    <name type="scientific">Consotaella salsifontis</name>
    <dbReference type="NCBI Taxonomy" id="1365950"/>
    <lineage>
        <taxon>Bacteria</taxon>
        <taxon>Pseudomonadati</taxon>
        <taxon>Pseudomonadota</taxon>
        <taxon>Alphaproteobacteria</taxon>
        <taxon>Hyphomicrobiales</taxon>
        <taxon>Aurantimonadaceae</taxon>
        <taxon>Consotaella</taxon>
    </lineage>
</organism>
<dbReference type="Pfam" id="PF20339">
    <property type="entry name" value="DUF6634"/>
    <property type="match status" value="1"/>
</dbReference>
<evidence type="ECO:0000313" key="1">
    <source>
        <dbReference type="EMBL" id="SKA31679.1"/>
    </source>
</evidence>
<keyword evidence="2" id="KW-1185">Reference proteome</keyword>
<gene>
    <name evidence="1" type="ORF">SAMN05428963_11445</name>
</gene>
<dbReference type="STRING" id="1365950.SAMN05428963_11445"/>
<name>A0A1T4SU17_9HYPH</name>
<dbReference type="InterPro" id="IPR046574">
    <property type="entry name" value="DUF6634"/>
</dbReference>
<dbReference type="AlphaFoldDB" id="A0A1T4SU17"/>
<evidence type="ECO:0000313" key="2">
    <source>
        <dbReference type="Proteomes" id="UP000190135"/>
    </source>
</evidence>
<proteinExistence type="predicted"/>
<accession>A0A1T4SU17</accession>
<protein>
    <submittedName>
        <fullName evidence="1">Uncharacterized protein</fullName>
    </submittedName>
</protein>